<evidence type="ECO:0000313" key="2">
    <source>
        <dbReference type="Proteomes" id="UP000001591"/>
    </source>
</evidence>
<dbReference type="EMBL" id="CP000613">
    <property type="protein sequence ID" value="ACI98184.1"/>
    <property type="molecule type" value="Genomic_DNA"/>
</dbReference>
<keyword evidence="2" id="KW-1185">Reference proteome</keyword>
<dbReference type="AlphaFoldDB" id="B6IRU8"/>
<organism evidence="1 2">
    <name type="scientific">Rhodospirillum centenum (strain ATCC 51521 / SW)</name>
    <dbReference type="NCBI Taxonomy" id="414684"/>
    <lineage>
        <taxon>Bacteria</taxon>
        <taxon>Pseudomonadati</taxon>
        <taxon>Pseudomonadota</taxon>
        <taxon>Alphaproteobacteria</taxon>
        <taxon>Rhodospirillales</taxon>
        <taxon>Rhodospirillaceae</taxon>
        <taxon>Rhodospirillum</taxon>
    </lineage>
</organism>
<protein>
    <submittedName>
        <fullName evidence="1">Uncharacterized protein</fullName>
    </submittedName>
</protein>
<reference evidence="1 2" key="1">
    <citation type="journal article" date="2010" name="BMC Genomics">
        <title>Metabolic flexibility revealed in the genome of the cyst-forming alpha-1 proteobacterium Rhodospirillum centenum.</title>
        <authorList>
            <person name="Lu Y.K."/>
            <person name="Marden J."/>
            <person name="Han M."/>
            <person name="Swingley W.D."/>
            <person name="Mastrian S.D."/>
            <person name="Chowdhury S.R."/>
            <person name="Hao J."/>
            <person name="Helmy T."/>
            <person name="Kim S."/>
            <person name="Kurdoglu A.A."/>
            <person name="Matthies H.J."/>
            <person name="Rollo D."/>
            <person name="Stothard P."/>
            <person name="Blankenship R.E."/>
            <person name="Bauer C.E."/>
            <person name="Touchman J.W."/>
        </authorList>
    </citation>
    <scope>NUCLEOTIDE SEQUENCE [LARGE SCALE GENOMIC DNA]</scope>
    <source>
        <strain evidence="2">ATCC 51521 / SW</strain>
    </source>
</reference>
<proteinExistence type="predicted"/>
<name>B6IRU8_RHOCS</name>
<evidence type="ECO:0000313" key="1">
    <source>
        <dbReference type="EMBL" id="ACI98184.1"/>
    </source>
</evidence>
<sequence length="52" mass="5666">MRETKGKHATPAEEIRHITAKSGVAASRCVGSARPNSYLTRNIALRSIDDND</sequence>
<accession>B6IRU8</accession>
<gene>
    <name evidence="1" type="ordered locus">RC1_0753</name>
</gene>
<dbReference type="KEGG" id="rce:RC1_0753"/>
<dbReference type="Proteomes" id="UP000001591">
    <property type="component" value="Chromosome"/>
</dbReference>
<dbReference type="HOGENOM" id="CLU_3084150_0_0_5"/>